<dbReference type="InterPro" id="IPR013785">
    <property type="entry name" value="Aldolase_TIM"/>
</dbReference>
<dbReference type="InterPro" id="IPR035587">
    <property type="entry name" value="DUS-like_FMN-bd"/>
</dbReference>
<evidence type="ECO:0000256" key="3">
    <source>
        <dbReference type="ARBA" id="ARBA00022694"/>
    </source>
</evidence>
<dbReference type="EMBL" id="CP072943">
    <property type="protein sequence ID" value="QTX33075.1"/>
    <property type="molecule type" value="Genomic_DNA"/>
</dbReference>
<evidence type="ECO:0000256" key="4">
    <source>
        <dbReference type="ARBA" id="ARBA00023002"/>
    </source>
</evidence>
<dbReference type="Proteomes" id="UP000671879">
    <property type="component" value="Chromosome"/>
</dbReference>
<evidence type="ECO:0000256" key="7">
    <source>
        <dbReference type="PIRSR" id="PIRSR006621-2"/>
    </source>
</evidence>
<keyword evidence="2 5" id="KW-0288">FMN</keyword>
<dbReference type="CDD" id="cd02801">
    <property type="entry name" value="DUS_like_FMN"/>
    <property type="match status" value="1"/>
</dbReference>
<dbReference type="Pfam" id="PF01207">
    <property type="entry name" value="Dus"/>
    <property type="match status" value="1"/>
</dbReference>
<keyword evidence="3 5" id="KW-0819">tRNA processing</keyword>
<feature type="binding site" evidence="7">
    <location>
        <position position="82"/>
    </location>
    <ligand>
        <name>FMN</name>
        <dbReference type="ChEBI" id="CHEBI:58210"/>
    </ligand>
</feature>
<dbReference type="GO" id="GO:0003723">
    <property type="term" value="F:RNA binding"/>
    <property type="evidence" value="ECO:0007669"/>
    <property type="project" value="TreeGrafter"/>
</dbReference>
<dbReference type="GO" id="GO:0017150">
    <property type="term" value="F:tRNA dihydrouridine synthase activity"/>
    <property type="evidence" value="ECO:0007669"/>
    <property type="project" value="InterPro"/>
</dbReference>
<reference evidence="10" key="1">
    <citation type="submission" date="2021-04" db="EMBL/GenBank/DDBJ databases">
        <title>A novel Synergistetes isolate from a pyrite-forming mixed culture.</title>
        <authorList>
            <person name="Bunk B."/>
            <person name="Sproer C."/>
            <person name="Spring S."/>
            <person name="Pester M."/>
        </authorList>
    </citation>
    <scope>NUCLEOTIDE SEQUENCE [LARGE SCALE GENOMIC DNA]</scope>
    <source>
        <strain evidence="10">J.5.4.2-T.3.5.2</strain>
    </source>
</reference>
<dbReference type="RefSeq" id="WP_274374349.1">
    <property type="nucleotide sequence ID" value="NZ_CP072943.1"/>
</dbReference>
<dbReference type="PANTHER" id="PTHR45846">
    <property type="entry name" value="TRNA-DIHYDROURIDINE(47) SYNTHASE [NAD(P)(+)]-LIKE"/>
    <property type="match status" value="1"/>
</dbReference>
<feature type="binding site" evidence="7">
    <location>
        <begin position="235"/>
        <end position="236"/>
    </location>
    <ligand>
        <name>FMN</name>
        <dbReference type="ChEBI" id="CHEBI:58210"/>
    </ligand>
</feature>
<evidence type="ECO:0000259" key="8">
    <source>
        <dbReference type="Pfam" id="PF01207"/>
    </source>
</evidence>
<evidence type="ECO:0000256" key="1">
    <source>
        <dbReference type="ARBA" id="ARBA00022630"/>
    </source>
</evidence>
<comment type="similarity">
    <text evidence="5">Belongs to the dus family.</text>
</comment>
<evidence type="ECO:0000313" key="9">
    <source>
        <dbReference type="EMBL" id="QTX33075.1"/>
    </source>
</evidence>
<keyword evidence="4 5" id="KW-0560">Oxidoreductase</keyword>
<dbReference type="PIRSF" id="PIRSF006621">
    <property type="entry name" value="Dus"/>
    <property type="match status" value="1"/>
</dbReference>
<comment type="function">
    <text evidence="5">Catalyzes the synthesis of 5,6-dihydrouridine (D), a modified base found in the D-loop of most tRNAs, via the reduction of the C5-C6 double bond in target uridines.</text>
</comment>
<dbReference type="PANTHER" id="PTHR45846:SF1">
    <property type="entry name" value="TRNA-DIHYDROURIDINE(47) SYNTHASE [NAD(P)(+)]-LIKE"/>
    <property type="match status" value="1"/>
</dbReference>
<proteinExistence type="inferred from homology"/>
<dbReference type="Gene3D" id="3.20.20.70">
    <property type="entry name" value="Aldolase class I"/>
    <property type="match status" value="1"/>
</dbReference>
<accession>A0A9Q7A9N4</accession>
<comment type="cofactor">
    <cofactor evidence="5 7">
        <name>FMN</name>
        <dbReference type="ChEBI" id="CHEBI:58210"/>
    </cofactor>
</comment>
<dbReference type="KEGG" id="aram:KAR29_04005"/>
<dbReference type="EC" id="1.3.1.-" evidence="5"/>
<keyword evidence="10" id="KW-1185">Reference proteome</keyword>
<feature type="binding site" evidence="7">
    <location>
        <position position="151"/>
    </location>
    <ligand>
        <name>FMN</name>
        <dbReference type="ChEBI" id="CHEBI:58210"/>
    </ligand>
</feature>
<feature type="active site" description="Proton donor" evidence="6">
    <location>
        <position position="113"/>
    </location>
</feature>
<evidence type="ECO:0000256" key="5">
    <source>
        <dbReference type="PIRNR" id="PIRNR006621"/>
    </source>
</evidence>
<dbReference type="InterPro" id="IPR001269">
    <property type="entry name" value="DUS_fam"/>
</dbReference>
<keyword evidence="1 5" id="KW-0285">Flavoprotein</keyword>
<evidence type="ECO:0000256" key="2">
    <source>
        <dbReference type="ARBA" id="ARBA00022643"/>
    </source>
</evidence>
<keyword evidence="7" id="KW-0547">Nucleotide-binding</keyword>
<sequence>MTEGFPLGHARLAVGGLDLANPLWLAPLAGVTVPAVRAFFRRLGVALTHTEMVSAAGIVMSNKKTEAMVASPDGRDRPLVMQLFGDDPLLVERGARRALAVGGFDALGLNMACPMPKVFRKGSGARLLEVPQRAREMVLRLSDLGLPLWVKLRKTTALHPLATEDFAAALIEAGADHLTLHGRTAAQRYEGVADREAVLSLARAFPGRVSASGDVFSVEAIRSYLDGGCVGVFLARGILRDPFLVPRALAALGYDVDESLLVPAPERELDLLMEMGRALLDQEGERFALVLLKRFVSCMFKGFTGASAFRRAVAVEMTWEGLSSRLIEGRSLFRYETLREGCLPSGPVPPSGARKESV</sequence>
<evidence type="ECO:0000256" key="6">
    <source>
        <dbReference type="PIRSR" id="PIRSR006621-1"/>
    </source>
</evidence>
<name>A0A9Q7A9N4_9BACT</name>
<organism evidence="9 10">
    <name type="scientific">Aminithiophilus ramosus</name>
    <dbReference type="NCBI Taxonomy" id="3029084"/>
    <lineage>
        <taxon>Bacteria</taxon>
        <taxon>Thermotogati</taxon>
        <taxon>Synergistota</taxon>
        <taxon>Synergistia</taxon>
        <taxon>Synergistales</taxon>
        <taxon>Aminithiophilaceae</taxon>
        <taxon>Aminithiophilus</taxon>
    </lineage>
</organism>
<gene>
    <name evidence="9" type="ORF">KAR29_04005</name>
</gene>
<dbReference type="GO" id="GO:0050660">
    <property type="term" value="F:flavin adenine dinucleotide binding"/>
    <property type="evidence" value="ECO:0007669"/>
    <property type="project" value="InterPro"/>
</dbReference>
<feature type="domain" description="DUS-like FMN-binding" evidence="8">
    <location>
        <begin position="25"/>
        <end position="313"/>
    </location>
</feature>
<dbReference type="SUPFAM" id="SSF51395">
    <property type="entry name" value="FMN-linked oxidoreductases"/>
    <property type="match status" value="1"/>
</dbReference>
<protein>
    <recommendedName>
        <fullName evidence="5">tRNA-dihydrouridine synthase</fullName>
        <ecNumber evidence="5">1.3.1.-</ecNumber>
    </recommendedName>
</protein>
<evidence type="ECO:0000313" key="10">
    <source>
        <dbReference type="Proteomes" id="UP000671879"/>
    </source>
</evidence>
<feature type="binding site" evidence="7">
    <location>
        <position position="181"/>
    </location>
    <ligand>
        <name>FMN</name>
        <dbReference type="ChEBI" id="CHEBI:58210"/>
    </ligand>
</feature>
<dbReference type="AlphaFoldDB" id="A0A9Q7A9N4"/>